<dbReference type="GO" id="GO:0016787">
    <property type="term" value="F:hydrolase activity"/>
    <property type="evidence" value="ECO:0007669"/>
    <property type="project" value="UniProtKB-KW"/>
</dbReference>
<evidence type="ECO:0000256" key="4">
    <source>
        <dbReference type="ARBA" id="ARBA00023001"/>
    </source>
</evidence>
<dbReference type="InterPro" id="IPR017853">
    <property type="entry name" value="GH"/>
</dbReference>
<evidence type="ECO:0000313" key="13">
    <source>
        <dbReference type="Proteomes" id="UP001527866"/>
    </source>
</evidence>
<dbReference type="RefSeq" id="WP_270689247.1">
    <property type="nucleotide sequence ID" value="NZ_JAQFWQ010000100.1"/>
</dbReference>
<keyword evidence="10" id="KW-0732">Signal</keyword>
<dbReference type="InterPro" id="IPR018087">
    <property type="entry name" value="Glyco_hydro_5_CS"/>
</dbReference>
<proteinExistence type="inferred from homology"/>
<keyword evidence="7" id="KW-0624">Polysaccharide degradation</keyword>
<evidence type="ECO:0000256" key="9">
    <source>
        <dbReference type="SAM" id="MobiDB-lite"/>
    </source>
</evidence>
<evidence type="ECO:0000256" key="2">
    <source>
        <dbReference type="ARBA" id="ARBA00012601"/>
    </source>
</evidence>
<dbReference type="Proteomes" id="UP001527866">
    <property type="component" value="Unassembled WGS sequence"/>
</dbReference>
<protein>
    <recommendedName>
        <fullName evidence="2">cellulase</fullName>
        <ecNumber evidence="2">3.2.1.4</ecNumber>
    </recommendedName>
</protein>
<dbReference type="PROSITE" id="PS00659">
    <property type="entry name" value="GLYCOSYL_HYDROL_F5"/>
    <property type="match status" value="1"/>
</dbReference>
<comment type="caution">
    <text evidence="12">The sequence shown here is derived from an EMBL/GenBank/DDBJ whole genome shotgun (WGS) entry which is preliminary data.</text>
</comment>
<keyword evidence="3 8" id="KW-0378">Hydrolase</keyword>
<dbReference type="InterPro" id="IPR006311">
    <property type="entry name" value="TAT_signal"/>
</dbReference>
<comment type="catalytic activity">
    <reaction evidence="1">
        <text>Endohydrolysis of (1-&gt;4)-beta-D-glucosidic linkages in cellulose, lichenin and cereal beta-D-glucans.</text>
        <dbReference type="EC" id="3.2.1.4"/>
    </reaction>
</comment>
<dbReference type="InterPro" id="IPR001547">
    <property type="entry name" value="Glyco_hydro_5"/>
</dbReference>
<comment type="similarity">
    <text evidence="8">Belongs to the glycosyl hydrolase 5 (cellulase A) family.</text>
</comment>
<gene>
    <name evidence="12" type="ORF">O4J56_25465</name>
</gene>
<feature type="chain" id="PRO_5047451844" description="cellulase" evidence="10">
    <location>
        <begin position="26"/>
        <end position="398"/>
    </location>
</feature>
<keyword evidence="5" id="KW-0119">Carbohydrate metabolism</keyword>
<feature type="region of interest" description="Disordered" evidence="9">
    <location>
        <begin position="25"/>
        <end position="46"/>
    </location>
</feature>
<feature type="domain" description="Glycoside hydrolase family 5" evidence="11">
    <location>
        <begin position="50"/>
        <end position="365"/>
    </location>
</feature>
<evidence type="ECO:0000256" key="8">
    <source>
        <dbReference type="RuleBase" id="RU361153"/>
    </source>
</evidence>
<keyword evidence="13" id="KW-1185">Reference proteome</keyword>
<sequence length="398" mass="43048">MRRRLTALAVAAVLAAVPAAPSAGAAPAQAAPAPAGPGEGPWSAEGAQLVDASGDPVRMTGVNWFGSETETYAPHGLWARNLEDMVAQMAGLGFNTIRLPYSNEALDPGAEPTGIDFNLNPDLEGLTGLEIIDRVVEEADAHGMRVVLDRHRPAADSQSPLWYTPERPESEWIDDWTMLAERYAGDPTVIGADLHNEPHSTADGQGACWGCGDPERDWRLAAERAGDAILEANPDWLVIVEGVDCVPGTPAPECGWWGGNLSGTREHPVRLSDPGKLVYSAHEYATSVAHQDWFDDPAFPDNMPGLWDAFFGHIEHERTAPLLLGEFGTTLQDPRDRVWLGELMSYLGEGPTGIDFTYWSWNPNSGDTGGILRDDWTTVDQDKYAYLEPYLLPPGGGA</sequence>
<name>A0ABT4UAR1_9ACTN</name>
<dbReference type="PANTHER" id="PTHR35923">
    <property type="entry name" value="MAJOR EXTRACELLULAR ENDOGLUCANASE"/>
    <property type="match status" value="1"/>
</dbReference>
<keyword evidence="4" id="KW-0136">Cellulose degradation</keyword>
<evidence type="ECO:0000259" key="11">
    <source>
        <dbReference type="Pfam" id="PF00150"/>
    </source>
</evidence>
<dbReference type="EMBL" id="JAQFWQ010000100">
    <property type="protein sequence ID" value="MDA2814020.1"/>
    <property type="molecule type" value="Genomic_DNA"/>
</dbReference>
<dbReference type="PANTHER" id="PTHR35923:SF2">
    <property type="entry name" value="ENDOGLUCANASE"/>
    <property type="match status" value="1"/>
</dbReference>
<dbReference type="SUPFAM" id="SSF51445">
    <property type="entry name" value="(Trans)glycosidases"/>
    <property type="match status" value="1"/>
</dbReference>
<evidence type="ECO:0000313" key="12">
    <source>
        <dbReference type="EMBL" id="MDA2814020.1"/>
    </source>
</evidence>
<evidence type="ECO:0000256" key="3">
    <source>
        <dbReference type="ARBA" id="ARBA00022801"/>
    </source>
</evidence>
<evidence type="ECO:0000256" key="5">
    <source>
        <dbReference type="ARBA" id="ARBA00023277"/>
    </source>
</evidence>
<accession>A0ABT4UAR1</accession>
<keyword evidence="6 8" id="KW-0326">Glycosidase</keyword>
<dbReference type="Gene3D" id="3.20.20.80">
    <property type="entry name" value="Glycosidases"/>
    <property type="match status" value="1"/>
</dbReference>
<organism evidence="12 13">
    <name type="scientific">Nocardiopsis endophytica</name>
    <dbReference type="NCBI Taxonomy" id="3018445"/>
    <lineage>
        <taxon>Bacteria</taxon>
        <taxon>Bacillati</taxon>
        <taxon>Actinomycetota</taxon>
        <taxon>Actinomycetes</taxon>
        <taxon>Streptosporangiales</taxon>
        <taxon>Nocardiopsidaceae</taxon>
        <taxon>Nocardiopsis</taxon>
    </lineage>
</organism>
<evidence type="ECO:0000256" key="7">
    <source>
        <dbReference type="ARBA" id="ARBA00023326"/>
    </source>
</evidence>
<evidence type="ECO:0000256" key="1">
    <source>
        <dbReference type="ARBA" id="ARBA00000966"/>
    </source>
</evidence>
<evidence type="ECO:0000256" key="6">
    <source>
        <dbReference type="ARBA" id="ARBA00023295"/>
    </source>
</evidence>
<dbReference type="Pfam" id="PF00150">
    <property type="entry name" value="Cellulase"/>
    <property type="match status" value="1"/>
</dbReference>
<dbReference type="EC" id="3.2.1.4" evidence="2"/>
<feature type="signal peptide" evidence="10">
    <location>
        <begin position="1"/>
        <end position="25"/>
    </location>
</feature>
<dbReference type="PROSITE" id="PS51318">
    <property type="entry name" value="TAT"/>
    <property type="match status" value="1"/>
</dbReference>
<evidence type="ECO:0000256" key="10">
    <source>
        <dbReference type="SAM" id="SignalP"/>
    </source>
</evidence>
<reference evidence="12 13" key="1">
    <citation type="submission" date="2023-01" db="EMBL/GenBank/DDBJ databases">
        <title>Draft genome sequence of Nocardiopsis sp. RSe5-2 isolated from halophytes.</title>
        <authorList>
            <person name="Duangmal K."/>
            <person name="Chantavorakit T."/>
        </authorList>
    </citation>
    <scope>NUCLEOTIDE SEQUENCE [LARGE SCALE GENOMIC DNA]</scope>
    <source>
        <strain evidence="12 13">RSe5-2</strain>
    </source>
</reference>